<comment type="subcellular location">
    <subcellularLocation>
        <location evidence="1">Cell projection</location>
        <location evidence="1">Cilium</location>
    </subcellularLocation>
</comment>
<protein>
    <recommendedName>
        <fullName evidence="14">Anaphase-promoting complex subunit 4 WD40 domain-containing protein</fullName>
    </recommendedName>
</protein>
<dbReference type="Pfam" id="PF24762">
    <property type="entry name" value="TPR_IF140-IFT172"/>
    <property type="match status" value="1"/>
</dbReference>
<feature type="domain" description="IFT140 first beta-propeller" evidence="8">
    <location>
        <begin position="35"/>
        <end position="122"/>
    </location>
</feature>
<sequence>MSTPRSQRPQFTSILTSAWSFYNHMCASIGNDFRVHFLNSSGTDLQILRISRNQRATTLAWSISSNILAIGWSDGTLMIWNDGILINNTPLEKSPINHLAWHNLNSTVITSSKNGMLAMWSIPNDFSEVSLVCSVQSQLQVQNLIFSPIEELTAYVVSKDGGIFLYQKDMTEVKEIIALPAPILYTSVNSDGTSFISVSGDNILTIFQISEVNTFTRKVQKKLESSTYLLFTLISDELICYSINDTIYLANTEDGSELNKIQATENDYVISMQYYSATNELAAMTSAGRVIVWRIDMEKKIFAITRRLESSVETQKAYFSPFAKIALTVASDDSFSVCTVPVIRCLSTKEVVVLQTDTKSLSLNGNHRKRFQFNIERLAASGSHLLVASDSGARVFAMGFGSMTSVAEFQIPSSIMEILGENVFVANGKELEVRNIQGEIRQTIEIESNSAIAHMILNGKYLCLATQNSHPLQIFLYDVSRRTPKIVGTSSFAIKNKIYRVRSIAVSRGGFCISISLDFFTHGQWEISSKLYLHSPTKQKTVALPVPNGRPINHLWDSVSGRLLVVQTATTITPFFVNTSLETSSLRQITMGADRLLFKVETPRIFHVIDGSKGPPLSVDGSVSASIMCQFSTLDGMEASTRRILIEIFFAIKTDQRESALQMVQGINDEFVARAALRFCLSIQEREFAEICSSKLKQNKNEVTELQSVDKLAFIKNLSTNYDDVATVCAPMDKLNQRANTYLAGLMNEYDGKIDQAIDLFDQAECKAPEVLRIAMHSSNLKQIFMSSVGGNSDPQLHRWIGRFYEYHQIYDTAISHYDICGDLRESIRLLCLQGRYEEANRRVSDTDQRSAICLYARLLTKRLPQLTDQTQIRALKKQIVSLYQQAIQPGPAFEFAFTNDMIEEIIQLSLSAPKPLVAKAALHFEMQNNVRLAALLYHRAGRMNKALELCLSANSTDALDEIADSVKEGTDPSVLERCAEVFMNNKQHKRAANFFALARKVDRAKEICIKYDVKLPTEFIEQLANIPSSSIDPTTRRQIAELCEQQKQYITAAQIYIKLNDHLSAMKNIIKAGDTDKVVKFAHLLNRKDAYICAADYIAGTMPREGQPLFATCIQFYQKSEAYDKIAIFLDNEAMNEIQKYQNYEKAEEYLKRAHQTIAKTELTKERDNLVESYLQKIRWIEMYIVAKKSVQNDPIRMQTLCNELLQTKGVEQCLRIEDVYMLLVKYFVSQENFSQAHRILENMKMNGVDLRELMDEESIIRIYRAAGQTYVPQEDDTQEEEQLNDIPDDIAEEVDDDF</sequence>
<accession>A0ABR2KQN0</accession>
<dbReference type="InterPro" id="IPR056155">
    <property type="entry name" value="Beta-prop_IFT140_2nd"/>
</dbReference>
<comment type="caution">
    <text evidence="12">The sequence shown here is derived from an EMBL/GenBank/DDBJ whole genome shotgun (WGS) entry which is preliminary data.</text>
</comment>
<dbReference type="SUPFAM" id="SSF48371">
    <property type="entry name" value="ARM repeat"/>
    <property type="match status" value="1"/>
</dbReference>
<evidence type="ECO:0000259" key="11">
    <source>
        <dbReference type="Pfam" id="PF24762"/>
    </source>
</evidence>
<feature type="domain" description="IF140/IFT172/WDR19 TPR" evidence="11">
    <location>
        <begin position="709"/>
        <end position="1109"/>
    </location>
</feature>
<evidence type="ECO:0000313" key="13">
    <source>
        <dbReference type="Proteomes" id="UP001470230"/>
    </source>
</evidence>
<keyword evidence="13" id="KW-1185">Reference proteome</keyword>
<feature type="compositionally biased region" description="Acidic residues" evidence="7">
    <location>
        <begin position="1275"/>
        <end position="1300"/>
    </location>
</feature>
<keyword evidence="2" id="KW-0853">WD repeat</keyword>
<keyword evidence="6" id="KW-0966">Cell projection</keyword>
<evidence type="ECO:0000313" key="12">
    <source>
        <dbReference type="EMBL" id="KAK8893217.1"/>
    </source>
</evidence>
<evidence type="ECO:0000256" key="7">
    <source>
        <dbReference type="SAM" id="MobiDB-lite"/>
    </source>
</evidence>
<dbReference type="EMBL" id="JAPFFF010000003">
    <property type="protein sequence ID" value="KAK8893217.1"/>
    <property type="molecule type" value="Genomic_DNA"/>
</dbReference>
<dbReference type="InterPro" id="IPR001680">
    <property type="entry name" value="WD40_rpt"/>
</dbReference>
<evidence type="ECO:0008006" key="14">
    <source>
        <dbReference type="Google" id="ProtNLM"/>
    </source>
</evidence>
<name>A0ABR2KQN0_9EUKA</name>
<dbReference type="InterPro" id="IPR016024">
    <property type="entry name" value="ARM-type_fold"/>
</dbReference>
<dbReference type="PANTHER" id="PTHR15722">
    <property type="entry name" value="IFT140/172-RELATED"/>
    <property type="match status" value="1"/>
</dbReference>
<feature type="domain" description="IF140 C-terminal TPR" evidence="10">
    <location>
        <begin position="1125"/>
        <end position="1246"/>
    </location>
</feature>
<evidence type="ECO:0000256" key="5">
    <source>
        <dbReference type="ARBA" id="ARBA00023069"/>
    </source>
</evidence>
<dbReference type="Proteomes" id="UP001470230">
    <property type="component" value="Unassembled WGS sequence"/>
</dbReference>
<evidence type="ECO:0000259" key="10">
    <source>
        <dbReference type="Pfam" id="PF24760"/>
    </source>
</evidence>
<keyword evidence="5" id="KW-0969">Cilium</keyword>
<reference evidence="12 13" key="1">
    <citation type="submission" date="2024-04" db="EMBL/GenBank/DDBJ databases">
        <title>Tritrichomonas musculus Genome.</title>
        <authorList>
            <person name="Alves-Ferreira E."/>
            <person name="Grigg M."/>
            <person name="Lorenzi H."/>
            <person name="Galac M."/>
        </authorList>
    </citation>
    <scope>NUCLEOTIDE SEQUENCE [LARGE SCALE GENOMIC DNA]</scope>
    <source>
        <strain evidence="12 13">EAF2021</strain>
    </source>
</reference>
<dbReference type="Gene3D" id="2.130.10.10">
    <property type="entry name" value="YVTN repeat-like/Quinoprotein amine dehydrogenase"/>
    <property type="match status" value="3"/>
</dbReference>
<evidence type="ECO:0000256" key="4">
    <source>
        <dbReference type="ARBA" id="ARBA00022803"/>
    </source>
</evidence>
<dbReference type="InterPro" id="IPR056156">
    <property type="entry name" value="TPR_IF140_C"/>
</dbReference>
<dbReference type="InterPro" id="IPR011990">
    <property type="entry name" value="TPR-like_helical_dom_sf"/>
</dbReference>
<dbReference type="InterPro" id="IPR036322">
    <property type="entry name" value="WD40_repeat_dom_sf"/>
</dbReference>
<keyword evidence="3" id="KW-0677">Repeat</keyword>
<dbReference type="SUPFAM" id="SSF50978">
    <property type="entry name" value="WD40 repeat-like"/>
    <property type="match status" value="1"/>
</dbReference>
<dbReference type="Pfam" id="PF23385">
    <property type="entry name" value="Beta-prop_IFT140_2nd"/>
    <property type="match status" value="1"/>
</dbReference>
<organism evidence="12 13">
    <name type="scientific">Tritrichomonas musculus</name>
    <dbReference type="NCBI Taxonomy" id="1915356"/>
    <lineage>
        <taxon>Eukaryota</taxon>
        <taxon>Metamonada</taxon>
        <taxon>Parabasalia</taxon>
        <taxon>Tritrichomonadida</taxon>
        <taxon>Tritrichomonadidae</taxon>
        <taxon>Tritrichomonas</taxon>
    </lineage>
</organism>
<keyword evidence="4" id="KW-0802">TPR repeat</keyword>
<dbReference type="InterPro" id="IPR015943">
    <property type="entry name" value="WD40/YVTN_repeat-like_dom_sf"/>
</dbReference>
<dbReference type="InterPro" id="IPR011044">
    <property type="entry name" value="Quino_amine_DH_bsu"/>
</dbReference>
<dbReference type="SUPFAM" id="SSF50969">
    <property type="entry name" value="YVTN repeat-like/Quinoprotein amine dehydrogenase"/>
    <property type="match status" value="1"/>
</dbReference>
<proteinExistence type="predicted"/>
<evidence type="ECO:0000259" key="9">
    <source>
        <dbReference type="Pfam" id="PF23385"/>
    </source>
</evidence>
<evidence type="ECO:0000256" key="6">
    <source>
        <dbReference type="ARBA" id="ARBA00023273"/>
    </source>
</evidence>
<evidence type="ECO:0000256" key="1">
    <source>
        <dbReference type="ARBA" id="ARBA00004138"/>
    </source>
</evidence>
<feature type="region of interest" description="Disordered" evidence="7">
    <location>
        <begin position="1274"/>
        <end position="1300"/>
    </location>
</feature>
<evidence type="ECO:0000256" key="2">
    <source>
        <dbReference type="ARBA" id="ARBA00022574"/>
    </source>
</evidence>
<gene>
    <name evidence="12" type="ORF">M9Y10_021633</name>
</gene>
<dbReference type="InterPro" id="IPR056168">
    <property type="entry name" value="TPR_IF140/IFT172/WDR19"/>
</dbReference>
<dbReference type="Pfam" id="PF24760">
    <property type="entry name" value="TPR_IF140_C"/>
    <property type="match status" value="1"/>
</dbReference>
<evidence type="ECO:0000256" key="3">
    <source>
        <dbReference type="ARBA" id="ARBA00022737"/>
    </source>
</evidence>
<dbReference type="InterPro" id="IPR056154">
    <property type="entry name" value="Beta-prop_IFT140_1st"/>
</dbReference>
<dbReference type="PANTHER" id="PTHR15722:SF7">
    <property type="entry name" value="INTRAFLAGELLAR TRANSPORT PROTEIN 140 HOMOLOG"/>
    <property type="match status" value="1"/>
</dbReference>
<dbReference type="Gene3D" id="1.25.40.10">
    <property type="entry name" value="Tetratricopeptide repeat domain"/>
    <property type="match status" value="1"/>
</dbReference>
<dbReference type="Pfam" id="PF23383">
    <property type="entry name" value="Beta-prop_IFT140_1st"/>
    <property type="match status" value="1"/>
</dbReference>
<feature type="domain" description="IFT140 second beta-propeller" evidence="9">
    <location>
        <begin position="351"/>
        <end position="532"/>
    </location>
</feature>
<dbReference type="SMART" id="SM00320">
    <property type="entry name" value="WD40"/>
    <property type="match status" value="6"/>
</dbReference>
<evidence type="ECO:0000259" key="8">
    <source>
        <dbReference type="Pfam" id="PF23383"/>
    </source>
</evidence>